<dbReference type="InterPro" id="IPR050362">
    <property type="entry name" value="Cation-dep_OMT"/>
</dbReference>
<keyword evidence="6" id="KW-1185">Reference proteome</keyword>
<evidence type="ECO:0000256" key="2">
    <source>
        <dbReference type="ARBA" id="ARBA00022679"/>
    </source>
</evidence>
<evidence type="ECO:0000256" key="4">
    <source>
        <dbReference type="ARBA" id="ARBA00023453"/>
    </source>
</evidence>
<dbReference type="EMBL" id="MU853854">
    <property type="protein sequence ID" value="KAK3937440.1"/>
    <property type="molecule type" value="Genomic_DNA"/>
</dbReference>
<comment type="caution">
    <text evidence="5">The sequence shown here is derived from an EMBL/GenBank/DDBJ whole genome shotgun (WGS) entry which is preliminary data.</text>
</comment>
<gene>
    <name evidence="5" type="ORF">QBC46DRAFT_10173</name>
</gene>
<keyword evidence="3" id="KW-0949">S-adenosyl-L-methionine</keyword>
<evidence type="ECO:0000256" key="3">
    <source>
        <dbReference type="ARBA" id="ARBA00022691"/>
    </source>
</evidence>
<accession>A0AAN6N283</accession>
<dbReference type="GO" id="GO:0008171">
    <property type="term" value="F:O-methyltransferase activity"/>
    <property type="evidence" value="ECO:0007669"/>
    <property type="project" value="InterPro"/>
</dbReference>
<keyword evidence="2" id="KW-0808">Transferase</keyword>
<dbReference type="InterPro" id="IPR029063">
    <property type="entry name" value="SAM-dependent_MTases_sf"/>
</dbReference>
<dbReference type="Gene3D" id="3.40.50.150">
    <property type="entry name" value="Vaccinia Virus protein VP39"/>
    <property type="match status" value="1"/>
</dbReference>
<keyword evidence="1 5" id="KW-0489">Methyltransferase</keyword>
<protein>
    <submittedName>
        <fullName evidence="5">S-adenosyl-L-methionine-dependent methyltransferase</fullName>
    </submittedName>
</protein>
<dbReference type="GO" id="GO:0008757">
    <property type="term" value="F:S-adenosylmethionine-dependent methyltransferase activity"/>
    <property type="evidence" value="ECO:0007669"/>
    <property type="project" value="TreeGrafter"/>
</dbReference>
<dbReference type="Proteomes" id="UP001303473">
    <property type="component" value="Unassembled WGS sequence"/>
</dbReference>
<comment type="similarity">
    <text evidence="4">Belongs to the class I-like SAM-binding methyltransferase superfamily. Cation-dependent O-methyltransferase family.</text>
</comment>
<organism evidence="5 6">
    <name type="scientific">Diplogelasinospora grovesii</name>
    <dbReference type="NCBI Taxonomy" id="303347"/>
    <lineage>
        <taxon>Eukaryota</taxon>
        <taxon>Fungi</taxon>
        <taxon>Dikarya</taxon>
        <taxon>Ascomycota</taxon>
        <taxon>Pezizomycotina</taxon>
        <taxon>Sordariomycetes</taxon>
        <taxon>Sordariomycetidae</taxon>
        <taxon>Sordariales</taxon>
        <taxon>Diplogelasinosporaceae</taxon>
        <taxon>Diplogelasinospora</taxon>
    </lineage>
</organism>
<name>A0AAN6N283_9PEZI</name>
<dbReference type="InterPro" id="IPR002935">
    <property type="entry name" value="SAM_O-MeTrfase"/>
</dbReference>
<sequence length="240" mass="26180">MTTNNNFASEQYEQDARWTAVDAYAMSHCHPSSRPNTKALENALTASKAAGLPDISASPAQGKFMALMCRMLGVEHALEVGTLGGYSAIWLCSENPQLRLTTVEYNARNAEVARKNIEFAGLSDRIEVINGAGLDVLPRLKEEVLAGERPRFGFVFIDADKPNNWNYFSLAADMAKPKAAICVDNVVRRGKVADFSIDDPRVVGGRTVIENAGKDPRVDSVVIQSVGEKNYDGCLWAVLN</sequence>
<proteinExistence type="inferred from homology"/>
<dbReference type="SUPFAM" id="SSF53335">
    <property type="entry name" value="S-adenosyl-L-methionine-dependent methyltransferases"/>
    <property type="match status" value="1"/>
</dbReference>
<dbReference type="PROSITE" id="PS51682">
    <property type="entry name" value="SAM_OMT_I"/>
    <property type="match status" value="1"/>
</dbReference>
<reference evidence="6" key="1">
    <citation type="journal article" date="2023" name="Mol. Phylogenet. Evol.">
        <title>Genome-scale phylogeny and comparative genomics of the fungal order Sordariales.</title>
        <authorList>
            <person name="Hensen N."/>
            <person name="Bonometti L."/>
            <person name="Westerberg I."/>
            <person name="Brannstrom I.O."/>
            <person name="Guillou S."/>
            <person name="Cros-Aarteil S."/>
            <person name="Calhoun S."/>
            <person name="Haridas S."/>
            <person name="Kuo A."/>
            <person name="Mondo S."/>
            <person name="Pangilinan J."/>
            <person name="Riley R."/>
            <person name="LaButti K."/>
            <person name="Andreopoulos B."/>
            <person name="Lipzen A."/>
            <person name="Chen C."/>
            <person name="Yan M."/>
            <person name="Daum C."/>
            <person name="Ng V."/>
            <person name="Clum A."/>
            <person name="Steindorff A."/>
            <person name="Ohm R.A."/>
            <person name="Martin F."/>
            <person name="Silar P."/>
            <person name="Natvig D.O."/>
            <person name="Lalanne C."/>
            <person name="Gautier V."/>
            <person name="Ament-Velasquez S.L."/>
            <person name="Kruys A."/>
            <person name="Hutchinson M.I."/>
            <person name="Powell A.J."/>
            <person name="Barry K."/>
            <person name="Miller A.N."/>
            <person name="Grigoriev I.V."/>
            <person name="Debuchy R."/>
            <person name="Gladieux P."/>
            <person name="Hiltunen Thoren M."/>
            <person name="Johannesson H."/>
        </authorList>
    </citation>
    <scope>NUCLEOTIDE SEQUENCE [LARGE SCALE GENOMIC DNA]</scope>
    <source>
        <strain evidence="6">CBS 340.73</strain>
    </source>
</reference>
<evidence type="ECO:0000313" key="5">
    <source>
        <dbReference type="EMBL" id="KAK3937440.1"/>
    </source>
</evidence>
<dbReference type="GO" id="GO:0032259">
    <property type="term" value="P:methylation"/>
    <property type="evidence" value="ECO:0007669"/>
    <property type="project" value="UniProtKB-KW"/>
</dbReference>
<evidence type="ECO:0000256" key="1">
    <source>
        <dbReference type="ARBA" id="ARBA00022603"/>
    </source>
</evidence>
<dbReference type="PANTHER" id="PTHR10509:SF14">
    <property type="entry name" value="CAFFEOYL-COA O-METHYLTRANSFERASE 3-RELATED"/>
    <property type="match status" value="1"/>
</dbReference>
<dbReference type="AlphaFoldDB" id="A0AAN6N283"/>
<dbReference type="PANTHER" id="PTHR10509">
    <property type="entry name" value="O-METHYLTRANSFERASE-RELATED"/>
    <property type="match status" value="1"/>
</dbReference>
<dbReference type="Pfam" id="PF01596">
    <property type="entry name" value="Methyltransf_3"/>
    <property type="match status" value="1"/>
</dbReference>
<evidence type="ECO:0000313" key="6">
    <source>
        <dbReference type="Proteomes" id="UP001303473"/>
    </source>
</evidence>